<dbReference type="GeneID" id="81593382"/>
<organism evidence="1 2">
    <name type="scientific">Penicillium hordei</name>
    <dbReference type="NCBI Taxonomy" id="40994"/>
    <lineage>
        <taxon>Eukaryota</taxon>
        <taxon>Fungi</taxon>
        <taxon>Dikarya</taxon>
        <taxon>Ascomycota</taxon>
        <taxon>Pezizomycotina</taxon>
        <taxon>Eurotiomycetes</taxon>
        <taxon>Eurotiomycetidae</taxon>
        <taxon>Eurotiales</taxon>
        <taxon>Aspergillaceae</taxon>
        <taxon>Penicillium</taxon>
    </lineage>
</organism>
<name>A0AAD6GTD1_9EURO</name>
<comment type="caution">
    <text evidence="1">The sequence shown here is derived from an EMBL/GenBank/DDBJ whole genome shotgun (WGS) entry which is preliminary data.</text>
</comment>
<proteinExistence type="predicted"/>
<accession>A0AAD6GTD1</accession>
<protein>
    <submittedName>
        <fullName evidence="1">Uncharacterized protein</fullName>
    </submittedName>
</protein>
<sequence length="71" mass="7635">MVLRHCLTEEDEDSSGGQLHWSLTRLPLTHVMPSSATVNGKLCAGAWLSFVRGWPGGSALAARPGVSYIRV</sequence>
<reference evidence="1" key="2">
    <citation type="submission" date="2023-01" db="EMBL/GenBank/DDBJ databases">
        <authorList>
            <person name="Petersen C."/>
        </authorList>
    </citation>
    <scope>NUCLEOTIDE SEQUENCE</scope>
    <source>
        <strain evidence="1">IBT 12815</strain>
    </source>
</reference>
<evidence type="ECO:0000313" key="1">
    <source>
        <dbReference type="EMBL" id="KAJ5589408.1"/>
    </source>
</evidence>
<reference evidence="1" key="1">
    <citation type="journal article" date="2023" name="IMA Fungus">
        <title>Comparative genomic study of the Penicillium genus elucidates a diverse pangenome and 15 lateral gene transfer events.</title>
        <authorList>
            <person name="Petersen C."/>
            <person name="Sorensen T."/>
            <person name="Nielsen M.R."/>
            <person name="Sondergaard T.E."/>
            <person name="Sorensen J.L."/>
            <person name="Fitzpatrick D.A."/>
            <person name="Frisvad J.C."/>
            <person name="Nielsen K.L."/>
        </authorList>
    </citation>
    <scope>NUCLEOTIDE SEQUENCE</scope>
    <source>
        <strain evidence="1">IBT 12815</strain>
    </source>
</reference>
<keyword evidence="2" id="KW-1185">Reference proteome</keyword>
<dbReference type="AlphaFoldDB" id="A0AAD6GTD1"/>
<evidence type="ECO:0000313" key="2">
    <source>
        <dbReference type="Proteomes" id="UP001213799"/>
    </source>
</evidence>
<gene>
    <name evidence="1" type="ORF">N7537_012086</name>
</gene>
<dbReference type="Proteomes" id="UP001213799">
    <property type="component" value="Unassembled WGS sequence"/>
</dbReference>
<dbReference type="EMBL" id="JAQJAE010000006">
    <property type="protein sequence ID" value="KAJ5589408.1"/>
    <property type="molecule type" value="Genomic_DNA"/>
</dbReference>
<dbReference type="RefSeq" id="XP_056748427.1">
    <property type="nucleotide sequence ID" value="XM_056903140.1"/>
</dbReference>